<sequence>DNWWKRVTHKLIEVPFIPLFPPLAFIALLDNYCMEIGLNEITTEEEKKEINTFLDEVMKTRVMKEAHLYLKESGLTKSSFPKFKEELYDLWFQYYGRKSPQDSSAFEHVFVGETRKGKVTGYHSWIKFALDEFSGKINGVDSFKQSEFPRYCTVEVFKNKETCQIAIRFSNLFSGAVYQNELNTLFARLWMLDKKEMRTFAGFNLRAQGWLRANDKGKTTSQYVISVCMHITAFISLMNNYIMEVGTDETTTKEEEVEINHFLDEVIKTDVMNEAHKFLARARLSPSNIFQFKEQLRDLWFRFYRRKSKQDSSAFEHVFVGETKQRQVSGYHNWIKFVLDEATNQINYRGHFTQVRQTRHNRFINL</sequence>
<evidence type="ECO:0000256" key="1">
    <source>
        <dbReference type="ARBA" id="ARBA00001936"/>
    </source>
</evidence>
<evidence type="ECO:0000256" key="6">
    <source>
        <dbReference type="ARBA" id="ARBA00022759"/>
    </source>
</evidence>
<dbReference type="PROSITE" id="PS51959">
    <property type="entry name" value="ENDOU"/>
    <property type="match status" value="2"/>
</dbReference>
<keyword evidence="7 11" id="KW-0378">Hydrolase</keyword>
<dbReference type="SUPFAM" id="SSF142877">
    <property type="entry name" value="EndoU-like"/>
    <property type="match status" value="2"/>
</dbReference>
<dbReference type="GO" id="GO:0004521">
    <property type="term" value="F:RNA endonuclease activity"/>
    <property type="evidence" value="ECO:0007669"/>
    <property type="project" value="UniProtKB-UniRule"/>
</dbReference>
<evidence type="ECO:0000256" key="2">
    <source>
        <dbReference type="ARBA" id="ARBA00010168"/>
    </source>
</evidence>
<comment type="catalytic activity">
    <reaction evidence="11">
        <text>ribonucleotidyl-uridine-RNA = a 5'-end dephospho-uridine-RNA + a 3'-end 2',3'-cyclophospho-ribonucleotide-RNA</text>
        <dbReference type="Rhea" id="RHEA:67792"/>
        <dbReference type="Rhea" id="RHEA-COMP:10464"/>
        <dbReference type="Rhea" id="RHEA-COMP:17354"/>
        <dbReference type="Rhea" id="RHEA-COMP:17356"/>
        <dbReference type="ChEBI" id="CHEBI:83064"/>
        <dbReference type="ChEBI" id="CHEBI:173117"/>
        <dbReference type="ChEBI" id="CHEBI:173224"/>
    </reaction>
</comment>
<name>A0A8E0S549_9TREM</name>
<keyword evidence="8 11" id="KW-0694">RNA-binding</keyword>
<accession>A0A8E0S549</accession>
<keyword evidence="14" id="KW-1185">Reference proteome</keyword>
<dbReference type="AlphaFoldDB" id="A0A8E0S549"/>
<dbReference type="OrthoDB" id="430326at2759"/>
<evidence type="ECO:0000256" key="4">
    <source>
        <dbReference type="ARBA" id="ARBA00022722"/>
    </source>
</evidence>
<dbReference type="InterPro" id="IPR018998">
    <property type="entry name" value="EndoU_C"/>
</dbReference>
<comment type="subunit">
    <text evidence="3 11">Monomer.</text>
</comment>
<dbReference type="GO" id="GO:0046872">
    <property type="term" value="F:metal ion binding"/>
    <property type="evidence" value="ECO:0007669"/>
    <property type="project" value="UniProtKB-UniRule"/>
</dbReference>
<evidence type="ECO:0000256" key="11">
    <source>
        <dbReference type="RuleBase" id="RU367085"/>
    </source>
</evidence>
<organism evidence="13 14">
    <name type="scientific">Fasciolopsis buskii</name>
    <dbReference type="NCBI Taxonomy" id="27845"/>
    <lineage>
        <taxon>Eukaryota</taxon>
        <taxon>Metazoa</taxon>
        <taxon>Spiralia</taxon>
        <taxon>Lophotrochozoa</taxon>
        <taxon>Platyhelminthes</taxon>
        <taxon>Trematoda</taxon>
        <taxon>Digenea</taxon>
        <taxon>Plagiorchiida</taxon>
        <taxon>Echinostomata</taxon>
        <taxon>Echinostomatoidea</taxon>
        <taxon>Fasciolidae</taxon>
        <taxon>Fasciolopsis</taxon>
    </lineage>
</organism>
<comment type="cofactor">
    <cofactor evidence="1 11">
        <name>Mn(2+)</name>
        <dbReference type="ChEBI" id="CHEBI:29035"/>
    </cofactor>
</comment>
<comment type="similarity">
    <text evidence="2 11">Belongs to the ENDOU family.</text>
</comment>
<dbReference type="PANTHER" id="PTHR12439:SF11">
    <property type="entry name" value="URIDYLATE-SPECIFIC ENDORIBONUCLEASE"/>
    <property type="match status" value="1"/>
</dbReference>
<dbReference type="InterPro" id="IPR037227">
    <property type="entry name" value="EndoU-like"/>
</dbReference>
<dbReference type="Proteomes" id="UP000728185">
    <property type="component" value="Unassembled WGS sequence"/>
</dbReference>
<evidence type="ECO:0000313" key="13">
    <source>
        <dbReference type="EMBL" id="KAA0199616.1"/>
    </source>
</evidence>
<dbReference type="GO" id="GO:0003723">
    <property type="term" value="F:RNA binding"/>
    <property type="evidence" value="ECO:0007669"/>
    <property type="project" value="UniProtKB-UniRule"/>
</dbReference>
<feature type="non-terminal residue" evidence="13">
    <location>
        <position position="1"/>
    </location>
</feature>
<evidence type="ECO:0000259" key="12">
    <source>
        <dbReference type="PROSITE" id="PS51959"/>
    </source>
</evidence>
<comment type="caution">
    <text evidence="13">The sequence shown here is derived from an EMBL/GenBank/DDBJ whole genome shotgun (WGS) entry which is preliminary data.</text>
</comment>
<proteinExistence type="inferred from homology"/>
<evidence type="ECO:0000256" key="7">
    <source>
        <dbReference type="ARBA" id="ARBA00022801"/>
    </source>
</evidence>
<protein>
    <recommendedName>
        <fullName evidence="11">Uridylate-specific endoribonuclease</fullName>
        <ecNumber evidence="11">4.6.1.-</ecNumber>
    </recommendedName>
</protein>
<keyword evidence="5 11" id="KW-0479">Metal-binding</keyword>
<dbReference type="GO" id="GO:0016787">
    <property type="term" value="F:hydrolase activity"/>
    <property type="evidence" value="ECO:0007669"/>
    <property type="project" value="UniProtKB-KW"/>
</dbReference>
<keyword evidence="4 11" id="KW-0540">Nuclease</keyword>
<feature type="domain" description="EndoU" evidence="12">
    <location>
        <begin position="178"/>
        <end position="366"/>
    </location>
</feature>
<feature type="domain" description="EndoU" evidence="12">
    <location>
        <begin position="1"/>
        <end position="138"/>
    </location>
</feature>
<dbReference type="InterPro" id="IPR039787">
    <property type="entry name" value="ENDOU"/>
</dbReference>
<dbReference type="PANTHER" id="PTHR12439">
    <property type="entry name" value="PLACENTAL PROTEIN 11-RELATED"/>
    <property type="match status" value="1"/>
</dbReference>
<dbReference type="CDD" id="cd21159">
    <property type="entry name" value="XendoU"/>
    <property type="match status" value="1"/>
</dbReference>
<evidence type="ECO:0000256" key="9">
    <source>
        <dbReference type="ARBA" id="ARBA00023211"/>
    </source>
</evidence>
<evidence type="ECO:0000256" key="8">
    <source>
        <dbReference type="ARBA" id="ARBA00022884"/>
    </source>
</evidence>
<evidence type="ECO:0000313" key="14">
    <source>
        <dbReference type="Proteomes" id="UP000728185"/>
    </source>
</evidence>
<dbReference type="EMBL" id="LUCM01001025">
    <property type="protein sequence ID" value="KAA0199616.1"/>
    <property type="molecule type" value="Genomic_DNA"/>
</dbReference>
<reference evidence="13" key="1">
    <citation type="submission" date="2019-05" db="EMBL/GenBank/DDBJ databases">
        <title>Annotation for the trematode Fasciolopsis buski.</title>
        <authorList>
            <person name="Choi Y.-J."/>
        </authorList>
    </citation>
    <scope>NUCLEOTIDE SEQUENCE</scope>
    <source>
        <strain evidence="13">HT</strain>
        <tissue evidence="13">Whole worm</tissue>
    </source>
</reference>
<dbReference type="GO" id="GO:0016829">
    <property type="term" value="F:lyase activity"/>
    <property type="evidence" value="ECO:0007669"/>
    <property type="project" value="UniProtKB-KW"/>
</dbReference>
<evidence type="ECO:0000256" key="10">
    <source>
        <dbReference type="ARBA" id="ARBA00023239"/>
    </source>
</evidence>
<dbReference type="Pfam" id="PF09412">
    <property type="entry name" value="XendoU"/>
    <property type="match status" value="2"/>
</dbReference>
<keyword evidence="10" id="KW-0456">Lyase</keyword>
<dbReference type="EC" id="4.6.1.-" evidence="11"/>
<keyword evidence="6 11" id="KW-0255">Endonuclease</keyword>
<evidence type="ECO:0000256" key="3">
    <source>
        <dbReference type="ARBA" id="ARBA00011245"/>
    </source>
</evidence>
<gene>
    <name evidence="13" type="ORF">FBUS_01307</name>
</gene>
<evidence type="ECO:0000256" key="5">
    <source>
        <dbReference type="ARBA" id="ARBA00022723"/>
    </source>
</evidence>
<keyword evidence="9 11" id="KW-0464">Manganese</keyword>